<dbReference type="RefSeq" id="XP_062760225.1">
    <property type="nucleotide sequence ID" value="XM_062903616.1"/>
</dbReference>
<dbReference type="GeneID" id="87913939"/>
<reference evidence="2" key="1">
    <citation type="submission" date="2023-11" db="EMBL/GenBank/DDBJ databases">
        <title>The genome sequences of three competitors of mushroom-forming fungi.</title>
        <authorList>
            <person name="Beijen E."/>
            <person name="Ohm R.A."/>
        </authorList>
    </citation>
    <scope>NUCLEOTIDE SEQUENCE</scope>
    <source>
        <strain evidence="2">CBS 100526</strain>
    </source>
</reference>
<name>A0AAE1IL72_9HYPO</name>
<feature type="region of interest" description="Disordered" evidence="1">
    <location>
        <begin position="60"/>
        <end position="89"/>
    </location>
</feature>
<dbReference type="AlphaFoldDB" id="A0AAE1IL72"/>
<evidence type="ECO:0000313" key="2">
    <source>
        <dbReference type="EMBL" id="KAK4084521.1"/>
    </source>
</evidence>
<comment type="caution">
    <text evidence="2">The sequence shown here is derived from an EMBL/GenBank/DDBJ whole genome shotgun (WGS) entry which is preliminary data.</text>
</comment>
<gene>
    <name evidence="2" type="ORF">Triagg1_1001</name>
</gene>
<keyword evidence="3" id="KW-1185">Reference proteome</keyword>
<organism evidence="2 3">
    <name type="scientific">Trichoderma aggressivum f. europaeum</name>
    <dbReference type="NCBI Taxonomy" id="173218"/>
    <lineage>
        <taxon>Eukaryota</taxon>
        <taxon>Fungi</taxon>
        <taxon>Dikarya</taxon>
        <taxon>Ascomycota</taxon>
        <taxon>Pezizomycotina</taxon>
        <taxon>Sordariomycetes</taxon>
        <taxon>Hypocreomycetidae</taxon>
        <taxon>Hypocreales</taxon>
        <taxon>Hypocreaceae</taxon>
        <taxon>Trichoderma</taxon>
    </lineage>
</organism>
<feature type="compositionally biased region" description="Polar residues" evidence="1">
    <location>
        <begin position="65"/>
        <end position="75"/>
    </location>
</feature>
<evidence type="ECO:0000256" key="1">
    <source>
        <dbReference type="SAM" id="MobiDB-lite"/>
    </source>
</evidence>
<sequence length="207" mass="22256">MAASGRVGTGPGRGCYGWTLEQAPSSARRGGVVTSALYLYGYLYVCEYLYCAAEQHLHSRRRTPGQGSDRASTGPQAGGGQHEEVPGARGSGSEVRVLCALHRAQPTLQHEGPRLAEASPALFRRWPAVEFSPGDRPAALHPCYWAIGLTDDSQRPLQGRTDFNGHFWTMLGRHYGTSSGTCTYLGPDDKKAGQGTAVLRQAKELPA</sequence>
<proteinExistence type="predicted"/>
<protein>
    <submittedName>
        <fullName evidence="2">Uncharacterized protein</fullName>
    </submittedName>
</protein>
<accession>A0AAE1IL72</accession>
<dbReference type="Proteomes" id="UP001273209">
    <property type="component" value="Unassembled WGS sequence"/>
</dbReference>
<evidence type="ECO:0000313" key="3">
    <source>
        <dbReference type="Proteomes" id="UP001273209"/>
    </source>
</evidence>
<dbReference type="EMBL" id="JAWRVG010000002">
    <property type="protein sequence ID" value="KAK4084521.1"/>
    <property type="molecule type" value="Genomic_DNA"/>
</dbReference>